<gene>
    <name evidence="3" type="ORF">C2L65_36040</name>
</gene>
<evidence type="ECO:0000259" key="2">
    <source>
        <dbReference type="Pfam" id="PF03795"/>
    </source>
</evidence>
<dbReference type="Gene3D" id="3.30.70.1060">
    <property type="entry name" value="Dimeric alpha+beta barrel"/>
    <property type="match status" value="1"/>
</dbReference>
<dbReference type="Pfam" id="PF03795">
    <property type="entry name" value="YCII"/>
    <property type="match status" value="1"/>
</dbReference>
<dbReference type="InterPro" id="IPR005545">
    <property type="entry name" value="YCII"/>
</dbReference>
<protein>
    <recommendedName>
        <fullName evidence="2">YCII-related domain-containing protein</fullName>
    </recommendedName>
</protein>
<evidence type="ECO:0000313" key="3">
    <source>
        <dbReference type="EMBL" id="AUT65005.1"/>
    </source>
</evidence>
<reference evidence="3 4" key="1">
    <citation type="submission" date="2018-01" db="EMBL/GenBank/DDBJ databases">
        <title>Species boundaries and ecological features among Paraburkholderia terrae DSMZ17804T, P. hospita DSMZ17164T and P. caribensis DSMZ13236T.</title>
        <authorList>
            <person name="Pratama A.A."/>
        </authorList>
    </citation>
    <scope>NUCLEOTIDE SEQUENCE [LARGE SCALE GENOMIC DNA]</scope>
    <source>
        <strain evidence="3 4">DSM 17804</strain>
    </source>
</reference>
<sequence length="153" mass="17785">MLATPEKVILLTPLNQNSKSIAYFFIRRGIRLSRYCVGHARAPQWTRVHLYRQWRGMLDKQFFVFRGIDHASVGRIREKLLDSHRAYVRREADVKMLHGGPLYDAHECSIGTCLILEANSESEVRAWISSEPFFNAGLFAIVSIERWGWTYGR</sequence>
<proteinExistence type="inferred from homology"/>
<dbReference type="EMBL" id="CP026113">
    <property type="protein sequence ID" value="AUT65005.1"/>
    <property type="molecule type" value="Genomic_DNA"/>
</dbReference>
<feature type="domain" description="YCII-related" evidence="2">
    <location>
        <begin position="73"/>
        <end position="147"/>
    </location>
</feature>
<dbReference type="Proteomes" id="UP000243502">
    <property type="component" value="Chromosome 3"/>
</dbReference>
<comment type="similarity">
    <text evidence="1">Belongs to the YciI family.</text>
</comment>
<dbReference type="AlphaFoldDB" id="A0A2I8EZG3"/>
<evidence type="ECO:0000313" key="4">
    <source>
        <dbReference type="Proteomes" id="UP000243502"/>
    </source>
</evidence>
<name>A0A2I8EZG3_9BURK</name>
<accession>A0A2I8EZG3</accession>
<dbReference type="InterPro" id="IPR011008">
    <property type="entry name" value="Dimeric_a/b-barrel"/>
</dbReference>
<organism evidence="3 4">
    <name type="scientific">Paraburkholderia terrae</name>
    <dbReference type="NCBI Taxonomy" id="311230"/>
    <lineage>
        <taxon>Bacteria</taxon>
        <taxon>Pseudomonadati</taxon>
        <taxon>Pseudomonadota</taxon>
        <taxon>Betaproteobacteria</taxon>
        <taxon>Burkholderiales</taxon>
        <taxon>Burkholderiaceae</taxon>
        <taxon>Paraburkholderia</taxon>
    </lineage>
</organism>
<dbReference type="SUPFAM" id="SSF54909">
    <property type="entry name" value="Dimeric alpha+beta barrel"/>
    <property type="match status" value="1"/>
</dbReference>
<evidence type="ECO:0000256" key="1">
    <source>
        <dbReference type="ARBA" id="ARBA00007689"/>
    </source>
</evidence>
<dbReference type="KEGG" id="pter:C2L65_36040"/>